<accession>A0A6N7YWR6</accession>
<reference evidence="1 2" key="1">
    <citation type="submission" date="2019-11" db="EMBL/GenBank/DDBJ databases">
        <title>Draft genome of Amycolatopsis RM579.</title>
        <authorList>
            <person name="Duangmal K."/>
            <person name="Mingma R."/>
        </authorList>
    </citation>
    <scope>NUCLEOTIDE SEQUENCE [LARGE SCALE GENOMIC DNA]</scope>
    <source>
        <strain evidence="1 2">RM579</strain>
    </source>
</reference>
<dbReference type="EMBL" id="WMBA01000033">
    <property type="protein sequence ID" value="MTD56372.1"/>
    <property type="molecule type" value="Genomic_DNA"/>
</dbReference>
<keyword evidence="2" id="KW-1185">Reference proteome</keyword>
<sequence length="352" mass="38974">MNSVPDLRAYLRSLDAETLAELLYAEAEHDRRLREELEQRAGAASKASPALDVLERLLATGTQADLTPLARRTLEGLDGATAAERRRAMALYARACAVHPPEPEPLADWLLGTAFHRPDWPEVEVADFAEALGAPGLARMKSIVDGVLAGRPGPRRDIARRLAEQLAEVTGDVDTLLAILTAKPPTREVDLRIIRVLRSAGRHGEAIAYAAKTMMQRERPRGGALALRRAEFRRNPCPASYSALRELAGERWPEERAAALDLIVAGKPAEAIAAYRLYVEELIEQKDPVCYREAARALKDLRGLHRRADSADEFTHYLTDLLDTHKRKTRLLIEVRNARIAIPKTRAATMSA</sequence>
<evidence type="ECO:0000313" key="2">
    <source>
        <dbReference type="Proteomes" id="UP000440096"/>
    </source>
</evidence>
<name>A0A6N7YWR6_9PSEU</name>
<organism evidence="1 2">
    <name type="scientific">Amycolatopsis pithecellobii</name>
    <dbReference type="NCBI Taxonomy" id="664692"/>
    <lineage>
        <taxon>Bacteria</taxon>
        <taxon>Bacillati</taxon>
        <taxon>Actinomycetota</taxon>
        <taxon>Actinomycetes</taxon>
        <taxon>Pseudonocardiales</taxon>
        <taxon>Pseudonocardiaceae</taxon>
        <taxon>Amycolatopsis</taxon>
    </lineage>
</organism>
<dbReference type="AlphaFoldDB" id="A0A6N7YWR6"/>
<evidence type="ECO:0000313" key="1">
    <source>
        <dbReference type="EMBL" id="MTD56372.1"/>
    </source>
</evidence>
<protein>
    <submittedName>
        <fullName evidence="1">Uncharacterized protein</fullName>
    </submittedName>
</protein>
<proteinExistence type="predicted"/>
<dbReference type="RefSeq" id="WP_312868231.1">
    <property type="nucleotide sequence ID" value="NZ_WMBA01000033.1"/>
</dbReference>
<comment type="caution">
    <text evidence="1">The sequence shown here is derived from an EMBL/GenBank/DDBJ whole genome shotgun (WGS) entry which is preliminary data.</text>
</comment>
<gene>
    <name evidence="1" type="ORF">GKO32_20665</name>
</gene>
<dbReference type="Proteomes" id="UP000440096">
    <property type="component" value="Unassembled WGS sequence"/>
</dbReference>